<dbReference type="InterPro" id="IPR003439">
    <property type="entry name" value="ABC_transporter-like_ATP-bd"/>
</dbReference>
<dbReference type="EMBL" id="JABANM010017385">
    <property type="protein sequence ID" value="KAF4727855.1"/>
    <property type="molecule type" value="Genomic_DNA"/>
</dbReference>
<dbReference type="GO" id="GO:0016887">
    <property type="term" value="F:ATP hydrolysis activity"/>
    <property type="evidence" value="ECO:0007669"/>
    <property type="project" value="InterPro"/>
</dbReference>
<organism evidence="2 3">
    <name type="scientific">Perkinsus olseni</name>
    <name type="common">Perkinsus atlanticus</name>
    <dbReference type="NCBI Taxonomy" id="32597"/>
    <lineage>
        <taxon>Eukaryota</taxon>
        <taxon>Sar</taxon>
        <taxon>Alveolata</taxon>
        <taxon>Perkinsozoa</taxon>
        <taxon>Perkinsea</taxon>
        <taxon>Perkinsida</taxon>
        <taxon>Perkinsidae</taxon>
        <taxon>Perkinsus</taxon>
    </lineage>
</organism>
<dbReference type="PANTHER" id="PTHR24221:SF503">
    <property type="entry name" value="MITOCHONDRIAL POTASSIUM CHANNEL ATP-BINDING SUBUNIT"/>
    <property type="match status" value="1"/>
</dbReference>
<name>A0A7J6S5F8_PEROL</name>
<dbReference type="GO" id="GO:0016020">
    <property type="term" value="C:membrane"/>
    <property type="evidence" value="ECO:0007669"/>
    <property type="project" value="TreeGrafter"/>
</dbReference>
<protein>
    <submittedName>
        <fullName evidence="2">(ABC) transporter</fullName>
    </submittedName>
</protein>
<dbReference type="SUPFAM" id="SSF52540">
    <property type="entry name" value="P-loop containing nucleoside triphosphate hydrolases"/>
    <property type="match status" value="1"/>
</dbReference>
<evidence type="ECO:0000259" key="1">
    <source>
        <dbReference type="Pfam" id="PF00005"/>
    </source>
</evidence>
<dbReference type="Gene3D" id="3.40.50.300">
    <property type="entry name" value="P-loop containing nucleotide triphosphate hydrolases"/>
    <property type="match status" value="1"/>
</dbReference>
<dbReference type="GO" id="GO:0042626">
    <property type="term" value="F:ATPase-coupled transmembrane transporter activity"/>
    <property type="evidence" value="ECO:0007669"/>
    <property type="project" value="TreeGrafter"/>
</dbReference>
<dbReference type="InterPro" id="IPR027417">
    <property type="entry name" value="P-loop_NTPase"/>
</dbReference>
<dbReference type="Proteomes" id="UP000574390">
    <property type="component" value="Unassembled WGS sequence"/>
</dbReference>
<reference evidence="2 3" key="1">
    <citation type="submission" date="2020-04" db="EMBL/GenBank/DDBJ databases">
        <title>Perkinsus olseni comparative genomics.</title>
        <authorList>
            <person name="Bogema D.R."/>
        </authorList>
    </citation>
    <scope>NUCLEOTIDE SEQUENCE [LARGE SCALE GENOMIC DNA]</scope>
    <source>
        <strain evidence="2">ATCC PRA-205</strain>
    </source>
</reference>
<proteinExistence type="predicted"/>
<dbReference type="PANTHER" id="PTHR24221">
    <property type="entry name" value="ATP-BINDING CASSETTE SUB-FAMILY B"/>
    <property type="match status" value="1"/>
</dbReference>
<dbReference type="GO" id="GO:0005524">
    <property type="term" value="F:ATP binding"/>
    <property type="evidence" value="ECO:0007669"/>
    <property type="project" value="InterPro"/>
</dbReference>
<comment type="caution">
    <text evidence="2">The sequence shown here is derived from an EMBL/GenBank/DDBJ whole genome shotgun (WGS) entry which is preliminary data.</text>
</comment>
<evidence type="ECO:0000313" key="2">
    <source>
        <dbReference type="EMBL" id="KAF4727855.1"/>
    </source>
</evidence>
<gene>
    <name evidence="2" type="primary">ABCB2_35</name>
    <name evidence="2" type="ORF">FOZ62_020375</name>
</gene>
<sequence>MLNVAWWRRHCGLVSQEPVLFDMTLAENLRYGNAEATEDNLLRVARMSKMDFAAALGGPFGWDDGLGPRGSRLSGGQKQRTAIGRALVRDPSVMFLDEATSALDSASERVVQDALETAAVGRTTFTIAHR</sequence>
<feature type="domain" description="ABC transporter" evidence="1">
    <location>
        <begin position="5"/>
        <end position="101"/>
    </location>
</feature>
<dbReference type="InterPro" id="IPR039421">
    <property type="entry name" value="Type_1_exporter"/>
</dbReference>
<dbReference type="Pfam" id="PF00005">
    <property type="entry name" value="ABC_tran"/>
    <property type="match status" value="1"/>
</dbReference>
<evidence type="ECO:0000313" key="3">
    <source>
        <dbReference type="Proteomes" id="UP000574390"/>
    </source>
</evidence>
<accession>A0A7J6S5F8</accession>
<dbReference type="AlphaFoldDB" id="A0A7J6S5F8"/>